<name>A0A243AWG3_BACTU</name>
<gene>
    <name evidence="1" type="ORF">BK742_28650</name>
</gene>
<evidence type="ECO:0000313" key="1">
    <source>
        <dbReference type="EMBL" id="OTY33955.1"/>
    </source>
</evidence>
<dbReference type="InterPro" id="IPR037208">
    <property type="entry name" value="Spo0E-like_sf"/>
</dbReference>
<dbReference type="Proteomes" id="UP000195089">
    <property type="component" value="Unassembled WGS sequence"/>
</dbReference>
<dbReference type="GO" id="GO:0043937">
    <property type="term" value="P:regulation of sporulation"/>
    <property type="evidence" value="ECO:0007669"/>
    <property type="project" value="InterPro"/>
</dbReference>
<comment type="caution">
    <text evidence="1">The sequence shown here is derived from an EMBL/GenBank/DDBJ whole genome shotgun (WGS) entry which is preliminary data.</text>
</comment>
<evidence type="ECO:0000313" key="2">
    <source>
        <dbReference type="Proteomes" id="UP000195089"/>
    </source>
</evidence>
<protein>
    <submittedName>
        <fullName evidence="1">Spo0E family sporulation regulatory protein-aspartic acid phosphatase</fullName>
    </submittedName>
</protein>
<sequence>MIENQKNELSYLVKKYGFCHQKVIDFSQNLDLLIYEAMEKYRLDKKIKIKKESF</sequence>
<dbReference type="Gene3D" id="4.10.280.10">
    <property type="entry name" value="Helix-loop-helix DNA-binding domain"/>
    <property type="match status" value="1"/>
</dbReference>
<proteinExistence type="predicted"/>
<dbReference type="InterPro" id="IPR018540">
    <property type="entry name" value="Spo0E-like"/>
</dbReference>
<accession>A0A243AWG3</accession>
<dbReference type="EMBL" id="NFDL01000128">
    <property type="protein sequence ID" value="OTY33955.1"/>
    <property type="molecule type" value="Genomic_DNA"/>
</dbReference>
<dbReference type="GO" id="GO:0046983">
    <property type="term" value="F:protein dimerization activity"/>
    <property type="evidence" value="ECO:0007669"/>
    <property type="project" value="InterPro"/>
</dbReference>
<organism evidence="1 2">
    <name type="scientific">Bacillus thuringiensis serovar pingluonsis</name>
    <dbReference type="NCBI Taxonomy" id="180881"/>
    <lineage>
        <taxon>Bacteria</taxon>
        <taxon>Bacillati</taxon>
        <taxon>Bacillota</taxon>
        <taxon>Bacilli</taxon>
        <taxon>Bacillales</taxon>
        <taxon>Bacillaceae</taxon>
        <taxon>Bacillus</taxon>
        <taxon>Bacillus cereus group</taxon>
    </lineage>
</organism>
<dbReference type="AlphaFoldDB" id="A0A243AWG3"/>
<dbReference type="InterPro" id="IPR036638">
    <property type="entry name" value="HLH_DNA-bd_sf"/>
</dbReference>
<reference evidence="1 2" key="1">
    <citation type="submission" date="2016-10" db="EMBL/GenBank/DDBJ databases">
        <title>Comparative genomics of Bacillus thuringiensis reveals a path to pathogens against multiple invertebrate hosts.</title>
        <authorList>
            <person name="Zheng J."/>
            <person name="Gao Q."/>
            <person name="Liu H."/>
            <person name="Peng D."/>
            <person name="Ruan L."/>
            <person name="Sun M."/>
        </authorList>
    </citation>
    <scope>NUCLEOTIDE SEQUENCE [LARGE SCALE GENOMIC DNA]</scope>
    <source>
        <strain evidence="1">BGSC 4BX1</strain>
    </source>
</reference>
<dbReference type="Pfam" id="PF09388">
    <property type="entry name" value="SpoOE-like"/>
    <property type="match status" value="1"/>
</dbReference>
<dbReference type="SUPFAM" id="SSF140500">
    <property type="entry name" value="BAS1536-like"/>
    <property type="match status" value="1"/>
</dbReference>